<dbReference type="EMBL" id="FLQS01000089">
    <property type="protein sequence ID" value="SBS79697.1"/>
    <property type="molecule type" value="Genomic_DNA"/>
</dbReference>
<evidence type="ECO:0000256" key="1">
    <source>
        <dbReference type="SAM" id="Phobius"/>
    </source>
</evidence>
<dbReference type="GO" id="GO:0016853">
    <property type="term" value="F:isomerase activity"/>
    <property type="evidence" value="ECO:0007669"/>
    <property type="project" value="UniProtKB-KW"/>
</dbReference>
<dbReference type="AlphaFoldDB" id="A0A1Y5PLU5"/>
<accession>A0A1Y5PLU5</accession>
<keyword evidence="1" id="KW-1133">Transmembrane helix</keyword>
<organism evidence="2">
    <name type="scientific">uncultured Mycobacterium sp</name>
    <dbReference type="NCBI Taxonomy" id="171292"/>
    <lineage>
        <taxon>Bacteria</taxon>
        <taxon>Bacillati</taxon>
        <taxon>Actinomycetota</taxon>
        <taxon>Actinomycetes</taxon>
        <taxon>Mycobacteriales</taxon>
        <taxon>Mycobacteriaceae</taxon>
        <taxon>Mycobacterium</taxon>
        <taxon>environmental samples</taxon>
    </lineage>
</organism>
<gene>
    <name evidence="2" type="primary">styC</name>
    <name evidence="2" type="ORF">MHPYR_90047</name>
</gene>
<feature type="transmembrane region" description="Helical" evidence="1">
    <location>
        <begin position="61"/>
        <end position="80"/>
    </location>
</feature>
<dbReference type="InterPro" id="IPR058965">
    <property type="entry name" value="SOI/HabA-like"/>
</dbReference>
<keyword evidence="2" id="KW-0413">Isomerase</keyword>
<dbReference type="InterPro" id="IPR054803">
    <property type="entry name" value="StyOxIsoStyC"/>
</dbReference>
<feature type="transmembrane region" description="Helical" evidence="1">
    <location>
        <begin position="125"/>
        <end position="148"/>
    </location>
</feature>
<sequence>MEQFQRKMAGHGILMIFSTLIAGLVLWAKLLGGWEVRPGKIVKFDVPGTDEGWARAHTGPALNGMMVVATAAVIPMTGLPESRAKRLGWIVVADGWANVIFYFASNLTKNRALSFGRNQHGDANIWSTIGLAPAYLFGVLITYALPVIGWKALKNTRSSASIS</sequence>
<protein>
    <submittedName>
        <fullName evidence="2">Styreneoxide isomerase</fullName>
    </submittedName>
</protein>
<reference evidence="2" key="1">
    <citation type="submission" date="2016-03" db="EMBL/GenBank/DDBJ databases">
        <authorList>
            <person name="Ploux O."/>
        </authorList>
    </citation>
    <scope>NUCLEOTIDE SEQUENCE</scope>
    <source>
        <strain evidence="2">UC10</strain>
    </source>
</reference>
<evidence type="ECO:0000313" key="2">
    <source>
        <dbReference type="EMBL" id="SBS79697.1"/>
    </source>
</evidence>
<feature type="transmembrane region" description="Helical" evidence="1">
    <location>
        <begin position="87"/>
        <end position="105"/>
    </location>
</feature>
<dbReference type="NCBIfam" id="NF045734">
    <property type="entry name" value="StyOxIsoStyC"/>
    <property type="match status" value="1"/>
</dbReference>
<keyword evidence="1" id="KW-0472">Membrane</keyword>
<name>A0A1Y5PLU5_9MYCO</name>
<feature type="transmembrane region" description="Helical" evidence="1">
    <location>
        <begin position="12"/>
        <end position="30"/>
    </location>
</feature>
<proteinExistence type="predicted"/>
<keyword evidence="1" id="KW-0812">Transmembrane</keyword>
<dbReference type="Pfam" id="PF26512">
    <property type="entry name" value="SOI"/>
    <property type="match status" value="1"/>
</dbReference>